<feature type="compositionally biased region" description="Basic and acidic residues" evidence="1">
    <location>
        <begin position="212"/>
        <end position="222"/>
    </location>
</feature>
<dbReference type="AlphaFoldDB" id="A0A0U3LM49"/>
<feature type="region of interest" description="Disordered" evidence="1">
    <location>
        <begin position="198"/>
        <end position="244"/>
    </location>
</feature>
<dbReference type="KEGG" id="rdp:RD2015_3045"/>
<protein>
    <submittedName>
        <fullName evidence="2">Uncharacterized protein</fullName>
    </submittedName>
</protein>
<dbReference type="EMBL" id="CP013729">
    <property type="protein sequence ID" value="ALV07506.1"/>
    <property type="molecule type" value="Genomic_DNA"/>
</dbReference>
<dbReference type="RefSeq" id="WP_147306998.1">
    <property type="nucleotide sequence ID" value="NZ_CP013729.1"/>
</dbReference>
<accession>A0A0U3LM49</accession>
<sequence length="386" mass="42464">MRYHQSRLGATQLQPATEKSARPANGEASSPTAALHAALQADVDQSPRMLAQRQAIETAFGSAIQRQLHPVQEEPDPSHTGHVAANGPGVVQRIALYHGTTIEAAGKVLDGVDPSKGGGEFGQGFYTVFAPEQAKHIAMYYWDKEKKYNKGATGIAVVKMSIPDNWWAALMSTGDEDYKVTHSENGRDWSMLKYQADPKENNDAEDGPEFDGSEREATEDKPWFLPRNADEDVDYQEEEDRKSDLEHDIIVGPIKDKQTPYLQVVFGAQSADYLLAQDEVKRSISFQQTQGKTAFGTGVYDPIKALASEETGSLVETTTVQIKRFREGLAAATDRSKRLNLLTNVFGGMQDKNIPDEMVAVFKELKVVGEDKGTLAFNYYNVGSGV</sequence>
<dbReference type="Gene3D" id="3.90.175.10">
    <property type="entry name" value="Diphtheria Toxin, domain 1"/>
    <property type="match status" value="1"/>
</dbReference>
<evidence type="ECO:0000313" key="2">
    <source>
        <dbReference type="EMBL" id="ALV07506.1"/>
    </source>
</evidence>
<dbReference type="Proteomes" id="UP000060699">
    <property type="component" value="Chromosome"/>
</dbReference>
<feature type="compositionally biased region" description="Polar residues" evidence="1">
    <location>
        <begin position="8"/>
        <end position="17"/>
    </location>
</feature>
<name>A0A0U3LM49_9BURK</name>
<gene>
    <name evidence="2" type="ORF">RD2015_3045</name>
</gene>
<dbReference type="OrthoDB" id="9813772at2"/>
<proteinExistence type="predicted"/>
<evidence type="ECO:0000313" key="3">
    <source>
        <dbReference type="Proteomes" id="UP000060699"/>
    </source>
</evidence>
<keyword evidence="3" id="KW-1185">Reference proteome</keyword>
<dbReference type="STRING" id="76731.RD2015_3045"/>
<evidence type="ECO:0000256" key="1">
    <source>
        <dbReference type="SAM" id="MobiDB-lite"/>
    </source>
</evidence>
<reference evidence="2 3" key="1">
    <citation type="submission" date="2015-12" db="EMBL/GenBank/DDBJ databases">
        <title>Complete genome of Roseateles depolymerans KCTC 42856.</title>
        <authorList>
            <person name="Kim K.M."/>
        </authorList>
    </citation>
    <scope>NUCLEOTIDE SEQUENCE [LARGE SCALE GENOMIC DNA]</scope>
    <source>
        <strain evidence="2 3">KCTC 42856</strain>
    </source>
</reference>
<organism evidence="2 3">
    <name type="scientific">Roseateles depolymerans</name>
    <dbReference type="NCBI Taxonomy" id="76731"/>
    <lineage>
        <taxon>Bacteria</taxon>
        <taxon>Pseudomonadati</taxon>
        <taxon>Pseudomonadota</taxon>
        <taxon>Betaproteobacteria</taxon>
        <taxon>Burkholderiales</taxon>
        <taxon>Sphaerotilaceae</taxon>
        <taxon>Roseateles</taxon>
    </lineage>
</organism>
<feature type="region of interest" description="Disordered" evidence="1">
    <location>
        <begin position="1"/>
        <end position="34"/>
    </location>
</feature>